<comment type="similarity">
    <text evidence="2">Belongs to the krueppel C2H2-type zinc-finger protein family.</text>
</comment>
<dbReference type="GeneTree" id="ENSGT00940000161856"/>
<evidence type="ECO:0000256" key="8">
    <source>
        <dbReference type="ARBA" id="ARBA00022843"/>
    </source>
</evidence>
<feature type="domain" description="C2H2-type" evidence="16">
    <location>
        <begin position="340"/>
        <end position="363"/>
    </location>
</feature>
<protein>
    <submittedName>
        <fullName evidence="17">KLF transcription factor 1</fullName>
    </submittedName>
</protein>
<feature type="domain" description="C2H2-type" evidence="16">
    <location>
        <begin position="280"/>
        <end position="309"/>
    </location>
</feature>
<keyword evidence="4" id="KW-0479">Metal-binding</keyword>
<evidence type="ECO:0000256" key="3">
    <source>
        <dbReference type="ARBA" id="ARBA00022553"/>
    </source>
</evidence>
<dbReference type="OMA" id="QRSHGQY"/>
<dbReference type="SUPFAM" id="SSF57667">
    <property type="entry name" value="beta-beta-alpha zinc fingers"/>
    <property type="match status" value="2"/>
</dbReference>
<evidence type="ECO:0000313" key="18">
    <source>
        <dbReference type="Proteomes" id="UP000694404"/>
    </source>
</evidence>
<dbReference type="GO" id="GO:0031648">
    <property type="term" value="P:protein destabilization"/>
    <property type="evidence" value="ECO:0007669"/>
    <property type="project" value="Ensembl"/>
</dbReference>
<evidence type="ECO:0000256" key="5">
    <source>
        <dbReference type="ARBA" id="ARBA00022737"/>
    </source>
</evidence>
<comment type="subcellular location">
    <subcellularLocation>
        <location evidence="1">Nucleus</location>
    </subcellularLocation>
</comment>
<dbReference type="Gene3D" id="3.30.160.60">
    <property type="entry name" value="Classic Zinc Finger"/>
    <property type="match status" value="3"/>
</dbReference>
<keyword evidence="7" id="KW-0862">Zinc</keyword>
<dbReference type="Ensembl" id="ENSCABT00000003376.1">
    <property type="protein sequence ID" value="ENSCABP00000003112.1"/>
    <property type="gene ID" value="ENSCABG00000002389.1"/>
</dbReference>
<evidence type="ECO:0000256" key="7">
    <source>
        <dbReference type="ARBA" id="ARBA00022833"/>
    </source>
</evidence>
<dbReference type="AlphaFoldDB" id="A0A8C0G3W6"/>
<dbReference type="GO" id="GO:0030218">
    <property type="term" value="P:erythrocyte differentiation"/>
    <property type="evidence" value="ECO:0007669"/>
    <property type="project" value="Ensembl"/>
</dbReference>
<dbReference type="SMART" id="SM00355">
    <property type="entry name" value="ZnF_C2H2"/>
    <property type="match status" value="3"/>
</dbReference>
<feature type="region of interest" description="Disordered" evidence="15">
    <location>
        <begin position="37"/>
        <end position="56"/>
    </location>
</feature>
<dbReference type="GO" id="GO:0043130">
    <property type="term" value="F:ubiquitin binding"/>
    <property type="evidence" value="ECO:0007669"/>
    <property type="project" value="Ensembl"/>
</dbReference>
<dbReference type="FunFam" id="3.30.160.60:FF:000237">
    <property type="entry name" value="Krueppel-like factor 2"/>
    <property type="match status" value="1"/>
</dbReference>
<accession>A0A8C0G3W6</accession>
<proteinExistence type="inferred from homology"/>
<keyword evidence="11" id="KW-0010">Activator</keyword>
<feature type="domain" description="C2H2-type" evidence="16">
    <location>
        <begin position="310"/>
        <end position="339"/>
    </location>
</feature>
<reference evidence="17" key="1">
    <citation type="submission" date="2025-08" db="UniProtKB">
        <authorList>
            <consortium name="Ensembl"/>
        </authorList>
    </citation>
    <scope>IDENTIFICATION</scope>
</reference>
<evidence type="ECO:0000256" key="9">
    <source>
        <dbReference type="ARBA" id="ARBA00023015"/>
    </source>
</evidence>
<evidence type="ECO:0000256" key="10">
    <source>
        <dbReference type="ARBA" id="ARBA00023125"/>
    </source>
</evidence>
<dbReference type="GO" id="GO:0045893">
    <property type="term" value="P:positive regulation of DNA-templated transcription"/>
    <property type="evidence" value="ECO:0007669"/>
    <property type="project" value="Ensembl"/>
</dbReference>
<evidence type="ECO:0000256" key="2">
    <source>
        <dbReference type="ARBA" id="ARBA00006991"/>
    </source>
</evidence>
<dbReference type="GO" id="GO:0006511">
    <property type="term" value="P:ubiquitin-dependent protein catabolic process"/>
    <property type="evidence" value="ECO:0007669"/>
    <property type="project" value="Ensembl"/>
</dbReference>
<evidence type="ECO:0000256" key="12">
    <source>
        <dbReference type="ARBA" id="ARBA00023163"/>
    </source>
</evidence>
<dbReference type="PROSITE" id="PS50157">
    <property type="entry name" value="ZINC_FINGER_C2H2_2"/>
    <property type="match status" value="3"/>
</dbReference>
<reference evidence="17" key="2">
    <citation type="submission" date="2025-09" db="UniProtKB">
        <authorList>
            <consortium name="Ensembl"/>
        </authorList>
    </citation>
    <scope>IDENTIFICATION</scope>
</reference>
<dbReference type="GO" id="GO:0008270">
    <property type="term" value="F:zinc ion binding"/>
    <property type="evidence" value="ECO:0007669"/>
    <property type="project" value="UniProtKB-KW"/>
</dbReference>
<evidence type="ECO:0000256" key="13">
    <source>
        <dbReference type="ARBA" id="ARBA00023242"/>
    </source>
</evidence>
<keyword evidence="8" id="KW-0832">Ubl conjugation</keyword>
<dbReference type="InterPro" id="IPR036236">
    <property type="entry name" value="Znf_C2H2_sf"/>
</dbReference>
<evidence type="ECO:0000256" key="14">
    <source>
        <dbReference type="PROSITE-ProRule" id="PRU00042"/>
    </source>
</evidence>
<dbReference type="PANTHER" id="PTHR23235:SF133">
    <property type="entry name" value="KRUEPPEL-LIKE FACTOR 1"/>
    <property type="match status" value="1"/>
</dbReference>
<name>A0A8C0G3W6_CHEAB</name>
<evidence type="ECO:0000256" key="15">
    <source>
        <dbReference type="SAM" id="MobiDB-lite"/>
    </source>
</evidence>
<dbReference type="Proteomes" id="UP000694404">
    <property type="component" value="Unplaced"/>
</dbReference>
<dbReference type="PROSITE" id="PS00028">
    <property type="entry name" value="ZINC_FINGER_C2H2_1"/>
    <property type="match status" value="3"/>
</dbReference>
<keyword evidence="12" id="KW-0804">Transcription</keyword>
<sequence length="363" mass="39147">RGDPQGGLPTAVRISLASFCHFQEKQTEILKWWKVEDAPDPSAPGPADLAQPHGSLQLKQEDEESCWDLDFLLSNFPSTEAGGLGPGEGFEAGPGLCQADACTGQSPGGYSVGAGLPGPPSLVAELLLADEPLGCSSGGQEKGGAGTFGGHLPAYPSRPDCEAQPPGGYREPRPVALRHGYQLTYGGYAPLAPTLLPRGAPYCQLPQPPPYGLGGSYQAACYSQYQARFQLYQGSPALLPSPVPAGYLGLLAPPAPPPGELPAKPKRSRKAWAHKRPTSHTCSHPSCGKTYTKSSHLKAHLRTHTGEKPYLCTWEGCDWKFARSDELTRHYRKHTGQRPFRCRLCQRAFSRSDHLALHLKRHM</sequence>
<feature type="compositionally biased region" description="Gly residues" evidence="15">
    <location>
        <begin position="138"/>
        <end position="149"/>
    </location>
</feature>
<dbReference type="GO" id="GO:0000785">
    <property type="term" value="C:chromatin"/>
    <property type="evidence" value="ECO:0007669"/>
    <property type="project" value="Ensembl"/>
</dbReference>
<evidence type="ECO:0000256" key="6">
    <source>
        <dbReference type="ARBA" id="ARBA00022771"/>
    </source>
</evidence>
<dbReference type="Pfam" id="PF00096">
    <property type="entry name" value="zf-C2H2"/>
    <property type="match status" value="3"/>
</dbReference>
<organism evidence="17 18">
    <name type="scientific">Chelonoidis abingdonii</name>
    <name type="common">Abingdon island giant tortoise</name>
    <name type="synonym">Testudo abingdonii</name>
    <dbReference type="NCBI Taxonomy" id="106734"/>
    <lineage>
        <taxon>Eukaryota</taxon>
        <taxon>Metazoa</taxon>
        <taxon>Chordata</taxon>
        <taxon>Craniata</taxon>
        <taxon>Vertebrata</taxon>
        <taxon>Euteleostomi</taxon>
        <taxon>Archelosauria</taxon>
        <taxon>Testudinata</taxon>
        <taxon>Testudines</taxon>
        <taxon>Cryptodira</taxon>
        <taxon>Durocryptodira</taxon>
        <taxon>Testudinoidea</taxon>
        <taxon>Testudinidae</taxon>
        <taxon>Chelonoidis</taxon>
    </lineage>
</organism>
<evidence type="ECO:0000256" key="4">
    <source>
        <dbReference type="ARBA" id="ARBA00022723"/>
    </source>
</evidence>
<keyword evidence="9" id="KW-0805">Transcription regulation</keyword>
<dbReference type="InterPro" id="IPR013087">
    <property type="entry name" value="Znf_C2H2_type"/>
</dbReference>
<keyword evidence="13" id="KW-0539">Nucleus</keyword>
<dbReference type="GO" id="GO:0000981">
    <property type="term" value="F:DNA-binding transcription factor activity, RNA polymerase II-specific"/>
    <property type="evidence" value="ECO:0007669"/>
    <property type="project" value="TreeGrafter"/>
</dbReference>
<evidence type="ECO:0000256" key="1">
    <source>
        <dbReference type="ARBA" id="ARBA00004123"/>
    </source>
</evidence>
<keyword evidence="18" id="KW-1185">Reference proteome</keyword>
<feature type="region of interest" description="Disordered" evidence="15">
    <location>
        <begin position="138"/>
        <end position="172"/>
    </location>
</feature>
<gene>
    <name evidence="17" type="primary">KLF1</name>
</gene>
<keyword evidence="10" id="KW-0238">DNA-binding</keyword>
<keyword evidence="5" id="KW-0677">Repeat</keyword>
<dbReference type="GO" id="GO:0000978">
    <property type="term" value="F:RNA polymerase II cis-regulatory region sequence-specific DNA binding"/>
    <property type="evidence" value="ECO:0007669"/>
    <property type="project" value="Ensembl"/>
</dbReference>
<evidence type="ECO:0000313" key="17">
    <source>
        <dbReference type="Ensembl" id="ENSCABP00000003112.1"/>
    </source>
</evidence>
<dbReference type="FunFam" id="3.30.160.60:FF:000446">
    <property type="entry name" value="Zinc finger protein"/>
    <property type="match status" value="1"/>
</dbReference>
<dbReference type="FunFam" id="3.30.160.60:FF:000018">
    <property type="entry name" value="Krueppel-like factor 15"/>
    <property type="match status" value="1"/>
</dbReference>
<keyword evidence="3" id="KW-0597">Phosphoprotein</keyword>
<evidence type="ECO:0000256" key="11">
    <source>
        <dbReference type="ARBA" id="ARBA00023159"/>
    </source>
</evidence>
<dbReference type="GO" id="GO:0005654">
    <property type="term" value="C:nucleoplasm"/>
    <property type="evidence" value="ECO:0007669"/>
    <property type="project" value="Ensembl"/>
</dbReference>
<keyword evidence="6 14" id="KW-0863">Zinc-finger</keyword>
<evidence type="ECO:0000259" key="16">
    <source>
        <dbReference type="PROSITE" id="PS50157"/>
    </source>
</evidence>
<dbReference type="PANTHER" id="PTHR23235">
    <property type="entry name" value="KRUEPPEL-LIKE TRANSCRIPTION FACTOR"/>
    <property type="match status" value="1"/>
</dbReference>